<evidence type="ECO:0000313" key="7">
    <source>
        <dbReference type="EMBL" id="GLR14343.1"/>
    </source>
</evidence>
<keyword evidence="3" id="KW-0472">Membrane</keyword>
<comment type="subcellular location">
    <subcellularLocation>
        <location evidence="1">Cell outer membrane</location>
        <topology evidence="1">Lipid-anchor</topology>
    </subcellularLocation>
</comment>
<evidence type="ECO:0000313" key="8">
    <source>
        <dbReference type="Proteomes" id="UP001156706"/>
    </source>
</evidence>
<sequence length="156" mass="15784">MFSLTCSRLLLISAMGTTVLLSGCASDRSARIYSPSEALNEARVRSGTVESIRAVRIQSDSELGQLIGAVIGGIAGSNVGKGSGSSVGAVIGATVGGAAGGAIGKDVNAKEGMELVLRMESGEVIAVVQEADIAFVPGQKIRVITRGRVSRVVPAN</sequence>
<reference evidence="8" key="1">
    <citation type="journal article" date="2019" name="Int. J. Syst. Evol. Microbiol.">
        <title>The Global Catalogue of Microorganisms (GCM) 10K type strain sequencing project: providing services to taxonomists for standard genome sequencing and annotation.</title>
        <authorList>
            <consortium name="The Broad Institute Genomics Platform"/>
            <consortium name="The Broad Institute Genome Sequencing Center for Infectious Disease"/>
            <person name="Wu L."/>
            <person name="Ma J."/>
        </authorList>
    </citation>
    <scope>NUCLEOTIDE SEQUENCE [LARGE SCALE GENOMIC DNA]</scope>
    <source>
        <strain evidence="8">NBRC 110044</strain>
    </source>
</reference>
<dbReference type="Pfam" id="PF13488">
    <property type="entry name" value="Gly-zipper_Omp"/>
    <property type="match status" value="1"/>
</dbReference>
<dbReference type="PANTHER" id="PTHR35603">
    <property type="match status" value="1"/>
</dbReference>
<protein>
    <submittedName>
        <fullName evidence="7">Membrane protein</fullName>
    </submittedName>
</protein>
<keyword evidence="5" id="KW-0449">Lipoprotein</keyword>
<evidence type="ECO:0000256" key="2">
    <source>
        <dbReference type="ARBA" id="ARBA00022729"/>
    </source>
</evidence>
<organism evidence="7 8">
    <name type="scientific">Chitinimonas prasina</name>
    <dbReference type="NCBI Taxonomy" id="1434937"/>
    <lineage>
        <taxon>Bacteria</taxon>
        <taxon>Pseudomonadati</taxon>
        <taxon>Pseudomonadota</taxon>
        <taxon>Betaproteobacteria</taxon>
        <taxon>Neisseriales</taxon>
        <taxon>Chitinibacteraceae</taxon>
        <taxon>Chitinimonas</taxon>
    </lineage>
</organism>
<dbReference type="EMBL" id="BSOG01000004">
    <property type="protein sequence ID" value="GLR14343.1"/>
    <property type="molecule type" value="Genomic_DNA"/>
</dbReference>
<dbReference type="InterPro" id="IPR039567">
    <property type="entry name" value="Gly-zipper"/>
</dbReference>
<dbReference type="InterPro" id="IPR051407">
    <property type="entry name" value="Bact_OM_lipoprot/Surf_antigen"/>
</dbReference>
<evidence type="ECO:0000256" key="1">
    <source>
        <dbReference type="ARBA" id="ARBA00004459"/>
    </source>
</evidence>
<evidence type="ECO:0000256" key="3">
    <source>
        <dbReference type="ARBA" id="ARBA00023136"/>
    </source>
</evidence>
<name>A0ABQ5YK61_9NEIS</name>
<dbReference type="Proteomes" id="UP001156706">
    <property type="component" value="Unassembled WGS sequence"/>
</dbReference>
<gene>
    <name evidence="7" type="ORF">GCM10007907_31330</name>
</gene>
<comment type="caution">
    <text evidence="7">The sequence shown here is derived from an EMBL/GenBank/DDBJ whole genome shotgun (WGS) entry which is preliminary data.</text>
</comment>
<keyword evidence="8" id="KW-1185">Reference proteome</keyword>
<dbReference type="RefSeq" id="WP_284197421.1">
    <property type="nucleotide sequence ID" value="NZ_BSOG01000004.1"/>
</dbReference>
<keyword evidence="2" id="KW-0732">Signal</keyword>
<evidence type="ECO:0000259" key="6">
    <source>
        <dbReference type="Pfam" id="PF13488"/>
    </source>
</evidence>
<keyword evidence="4" id="KW-0564">Palmitate</keyword>
<evidence type="ECO:0000256" key="4">
    <source>
        <dbReference type="ARBA" id="ARBA00023139"/>
    </source>
</evidence>
<proteinExistence type="predicted"/>
<feature type="domain" description="Glycine zipper" evidence="6">
    <location>
        <begin position="67"/>
        <end position="110"/>
    </location>
</feature>
<accession>A0ABQ5YK61</accession>
<dbReference type="PANTHER" id="PTHR35603:SF1">
    <property type="entry name" value="OUTER MEMBRANE LIPOPROTEIN SLYB"/>
    <property type="match status" value="1"/>
</dbReference>
<evidence type="ECO:0000256" key="5">
    <source>
        <dbReference type="ARBA" id="ARBA00023288"/>
    </source>
</evidence>